<evidence type="ECO:0000256" key="1">
    <source>
        <dbReference type="SAM" id="SignalP"/>
    </source>
</evidence>
<proteinExistence type="predicted"/>
<organism evidence="2 3">
    <name type="scientific">Dyadobacter sandarakinus</name>
    <dbReference type="NCBI Taxonomy" id="2747268"/>
    <lineage>
        <taxon>Bacteria</taxon>
        <taxon>Pseudomonadati</taxon>
        <taxon>Bacteroidota</taxon>
        <taxon>Cytophagia</taxon>
        <taxon>Cytophagales</taxon>
        <taxon>Spirosomataceae</taxon>
        <taxon>Dyadobacter</taxon>
    </lineage>
</organism>
<reference evidence="2 3" key="1">
    <citation type="submission" date="2020-06" db="EMBL/GenBank/DDBJ databases">
        <title>Dyadobacter sandarakinus sp. nov., isolated from the soil of the Arctic Yellow River Station.</title>
        <authorList>
            <person name="Zhang Y."/>
            <person name="Peng F."/>
        </authorList>
    </citation>
    <scope>NUCLEOTIDE SEQUENCE [LARGE SCALE GENOMIC DNA]</scope>
    <source>
        <strain evidence="2 3">Q3-56</strain>
    </source>
</reference>
<evidence type="ECO:0000313" key="3">
    <source>
        <dbReference type="Proteomes" id="UP000612680"/>
    </source>
</evidence>
<dbReference type="RefSeq" id="WP_204661686.1">
    <property type="nucleotide sequence ID" value="NZ_CP056775.1"/>
</dbReference>
<keyword evidence="3" id="KW-1185">Reference proteome</keyword>
<feature type="signal peptide" evidence="1">
    <location>
        <begin position="1"/>
        <end position="24"/>
    </location>
</feature>
<dbReference type="Proteomes" id="UP000612680">
    <property type="component" value="Chromosome"/>
</dbReference>
<dbReference type="EMBL" id="CP056775">
    <property type="protein sequence ID" value="QRR00532.1"/>
    <property type="molecule type" value="Genomic_DNA"/>
</dbReference>
<feature type="chain" id="PRO_5046091238" description="Lipocalin-like domain-containing protein" evidence="1">
    <location>
        <begin position="25"/>
        <end position="148"/>
    </location>
</feature>
<evidence type="ECO:0000313" key="2">
    <source>
        <dbReference type="EMBL" id="QRR00532.1"/>
    </source>
</evidence>
<protein>
    <recommendedName>
        <fullName evidence="4">Lipocalin-like domain-containing protein</fullName>
    </recommendedName>
</protein>
<sequence length="148" mass="17295">MKRIVCIKWKGVLMLVIGALCVSRCNVPVAMQERALEGAWQTDSIQNIVNGFSYTNNSFDEHWSTFEYHADGVLTERKKDKFRNYRYQLPAKDSLVYTDSLGNHMSAFRILRLDSRQLVLKKAQKPYLPGKNQVLFEVRFFSRINKEK</sequence>
<keyword evidence="1" id="KW-0732">Signal</keyword>
<gene>
    <name evidence="2" type="ORF">HWI92_06220</name>
</gene>
<accession>A0ABX7I4N9</accession>
<name>A0ABX7I4N9_9BACT</name>
<evidence type="ECO:0008006" key="4">
    <source>
        <dbReference type="Google" id="ProtNLM"/>
    </source>
</evidence>